<evidence type="ECO:0000313" key="7">
    <source>
        <dbReference type="Proteomes" id="UP001565368"/>
    </source>
</evidence>
<dbReference type="CDD" id="cd11592">
    <property type="entry name" value="Agmatinase_PAH"/>
    <property type="match status" value="1"/>
</dbReference>
<dbReference type="InterPro" id="IPR006035">
    <property type="entry name" value="Ureohydrolase"/>
</dbReference>
<dbReference type="GeneID" id="95982567"/>
<dbReference type="PIRSF" id="PIRSF036979">
    <property type="entry name" value="Arginase"/>
    <property type="match status" value="1"/>
</dbReference>
<keyword evidence="5" id="KW-0732">Signal</keyword>
<evidence type="ECO:0000256" key="2">
    <source>
        <dbReference type="ARBA" id="ARBA00022723"/>
    </source>
</evidence>
<evidence type="ECO:0000313" key="6">
    <source>
        <dbReference type="EMBL" id="KAL1413742.1"/>
    </source>
</evidence>
<dbReference type="InterPro" id="IPR023696">
    <property type="entry name" value="Ureohydrolase_dom_sf"/>
</dbReference>
<sequence>MLLTPLLALLAALPALAEQAVLEQEPWQAKYGGTPDLTFSGVAGFGRLPHAVCLDEPGRGFDIAVLGMPFDTTVSYRPGARFGPHGIRTGSRRIGPARSFIYGWGFSPAQDSGLEIIDCNDVPVSPYDPALAIDEMQVAYQTLLARPVSTPDASFTRHLAKDGKEHPRILTLGGDHTIVLPILGALSEVYGPITVLHFDAHLDTWNGHELGGAHTEQHKTTHGTFFWKAHELGYINNATSAHAGIRTRLSSMADLLHDEAVGFRVYSTDDIDELGAEGVASALKKRLGNGPVYLSFDIDTIDPSMAPATGTPESGGWTTREVKRIVRGLHGLNIVGADIVEVSPAYDTNAELTTMAAADLAMEFLALMTSKDGPIPASKKGVLNAGLKAKIAKERAAAAAKAERDEL</sequence>
<dbReference type="EMBL" id="JBBXJM010000001">
    <property type="protein sequence ID" value="KAL1413742.1"/>
    <property type="molecule type" value="Genomic_DNA"/>
</dbReference>
<evidence type="ECO:0000256" key="1">
    <source>
        <dbReference type="ARBA" id="ARBA00009227"/>
    </source>
</evidence>
<dbReference type="PROSITE" id="PS01053">
    <property type="entry name" value="ARGINASE_1"/>
    <property type="match status" value="1"/>
</dbReference>
<protein>
    <recommendedName>
        <fullName evidence="8">Agmatinase</fullName>
    </recommendedName>
</protein>
<dbReference type="PRINTS" id="PR00116">
    <property type="entry name" value="ARGINASE"/>
</dbReference>
<evidence type="ECO:0000256" key="4">
    <source>
        <dbReference type="RuleBase" id="RU003684"/>
    </source>
</evidence>
<dbReference type="RefSeq" id="XP_069213686.1">
    <property type="nucleotide sequence ID" value="XM_069350142.1"/>
</dbReference>
<organism evidence="6 7">
    <name type="scientific">Vanrija albida</name>
    <dbReference type="NCBI Taxonomy" id="181172"/>
    <lineage>
        <taxon>Eukaryota</taxon>
        <taxon>Fungi</taxon>
        <taxon>Dikarya</taxon>
        <taxon>Basidiomycota</taxon>
        <taxon>Agaricomycotina</taxon>
        <taxon>Tremellomycetes</taxon>
        <taxon>Trichosporonales</taxon>
        <taxon>Trichosporonaceae</taxon>
        <taxon>Vanrija</taxon>
    </lineage>
</organism>
<feature type="chain" id="PRO_5046381872" description="Agmatinase" evidence="5">
    <location>
        <begin position="18"/>
        <end position="407"/>
    </location>
</feature>
<accession>A0ABR3QGG1</accession>
<keyword evidence="7" id="KW-1185">Reference proteome</keyword>
<gene>
    <name evidence="6" type="ORF">Q8F55_001524</name>
</gene>
<evidence type="ECO:0008006" key="8">
    <source>
        <dbReference type="Google" id="ProtNLM"/>
    </source>
</evidence>
<dbReference type="Pfam" id="PF00491">
    <property type="entry name" value="Arginase"/>
    <property type="match status" value="1"/>
</dbReference>
<name>A0ABR3QGG1_9TREE</name>
<dbReference type="PANTHER" id="PTHR11358:SF26">
    <property type="entry name" value="GUANIDINO ACID HYDROLASE, MITOCHONDRIAL"/>
    <property type="match status" value="1"/>
</dbReference>
<evidence type="ECO:0000256" key="3">
    <source>
        <dbReference type="ARBA" id="ARBA00022801"/>
    </source>
</evidence>
<comment type="similarity">
    <text evidence="1">Belongs to the arginase family. Agmatinase subfamily.</text>
</comment>
<dbReference type="SUPFAM" id="SSF52768">
    <property type="entry name" value="Arginase/deacetylase"/>
    <property type="match status" value="1"/>
</dbReference>
<keyword evidence="3 4" id="KW-0378">Hydrolase</keyword>
<dbReference type="Proteomes" id="UP001565368">
    <property type="component" value="Unassembled WGS sequence"/>
</dbReference>
<evidence type="ECO:0000256" key="5">
    <source>
        <dbReference type="SAM" id="SignalP"/>
    </source>
</evidence>
<dbReference type="PANTHER" id="PTHR11358">
    <property type="entry name" value="ARGINASE/AGMATINASE"/>
    <property type="match status" value="1"/>
</dbReference>
<dbReference type="Gene3D" id="3.40.800.10">
    <property type="entry name" value="Ureohydrolase domain"/>
    <property type="match status" value="1"/>
</dbReference>
<feature type="signal peptide" evidence="5">
    <location>
        <begin position="1"/>
        <end position="17"/>
    </location>
</feature>
<keyword evidence="2" id="KW-0479">Metal-binding</keyword>
<proteinExistence type="inferred from homology"/>
<dbReference type="InterPro" id="IPR020855">
    <property type="entry name" value="Ureohydrolase_Mn_BS"/>
</dbReference>
<dbReference type="PROSITE" id="PS51409">
    <property type="entry name" value="ARGINASE_2"/>
    <property type="match status" value="1"/>
</dbReference>
<reference evidence="6 7" key="1">
    <citation type="submission" date="2023-08" db="EMBL/GenBank/DDBJ databases">
        <title>Annotated Genome Sequence of Vanrija albida AlHP1.</title>
        <authorList>
            <person name="Herzog R."/>
        </authorList>
    </citation>
    <scope>NUCLEOTIDE SEQUENCE [LARGE SCALE GENOMIC DNA]</scope>
    <source>
        <strain evidence="6 7">AlHP1</strain>
    </source>
</reference>
<comment type="caution">
    <text evidence="6">The sequence shown here is derived from an EMBL/GenBank/DDBJ whole genome shotgun (WGS) entry which is preliminary data.</text>
</comment>